<reference evidence="3" key="1">
    <citation type="submission" date="2009-06" db="EMBL/GenBank/DDBJ databases">
        <title>Complete sequence chromosome 2 of Ralstonia pickettii 12D.</title>
        <authorList>
            <consortium name="US DOE Joint Genome Institute"/>
            <person name="Lucas S."/>
            <person name="Copeland A."/>
            <person name="Lapidus A."/>
            <person name="Glavina del Rio T."/>
            <person name="Dalin E."/>
            <person name="Tice H."/>
            <person name="Bruce D."/>
            <person name="Goodwin L."/>
            <person name="Pitluck S."/>
            <person name="Sims D."/>
            <person name="Meincke L."/>
            <person name="Brettin T."/>
            <person name="Detter J.C."/>
            <person name="Han C."/>
            <person name="Larimer F."/>
            <person name="Land M."/>
            <person name="Hauser L."/>
            <person name="Kyrpides N."/>
            <person name="Ovchinnikova G."/>
            <person name="Marsh T."/>
            <person name="Richardson P."/>
        </authorList>
    </citation>
    <scope>NUCLEOTIDE SEQUENCE [LARGE SCALE GENOMIC DNA]</scope>
    <source>
        <strain evidence="3">12D</strain>
    </source>
</reference>
<evidence type="ECO:0000256" key="2">
    <source>
        <dbReference type="SAM" id="SignalP"/>
    </source>
</evidence>
<feature type="signal peptide" evidence="2">
    <location>
        <begin position="1"/>
        <end position="28"/>
    </location>
</feature>
<dbReference type="EMBL" id="CP001645">
    <property type="protein sequence ID" value="ACS65726.1"/>
    <property type="molecule type" value="Genomic_DNA"/>
</dbReference>
<gene>
    <name evidence="3" type="ordered locus">Rpic12D_4484</name>
</gene>
<organism evidence="3">
    <name type="scientific">Ralstonia pickettii (strain 12D)</name>
    <dbReference type="NCBI Taxonomy" id="428406"/>
    <lineage>
        <taxon>Bacteria</taxon>
        <taxon>Pseudomonadati</taxon>
        <taxon>Pseudomonadota</taxon>
        <taxon>Betaproteobacteria</taxon>
        <taxon>Burkholderiales</taxon>
        <taxon>Burkholderiaceae</taxon>
        <taxon>Ralstonia</taxon>
    </lineage>
</organism>
<accession>C6BNR8</accession>
<dbReference type="KEGG" id="rpf:Rpic12D_4484"/>
<proteinExistence type="predicted"/>
<evidence type="ECO:0000313" key="3">
    <source>
        <dbReference type="EMBL" id="ACS65726.1"/>
    </source>
</evidence>
<keyword evidence="2" id="KW-0732">Signal</keyword>
<feature type="chain" id="PRO_5002962460" evidence="2">
    <location>
        <begin position="29"/>
        <end position="225"/>
    </location>
</feature>
<name>C6BNR8_RALP1</name>
<evidence type="ECO:0000256" key="1">
    <source>
        <dbReference type="SAM" id="MobiDB-lite"/>
    </source>
</evidence>
<sequence>MPRLSVSKASGWATGAALLCSVLAPAAAAGRPAGTFESVFQSGDEPAALFYRAEFTGSDGVHVLQVWRDGQVRLRRKTDEVLDTYVVRNSADPLEYQMTVVDYRKRITTRIDRNNLIRLGHFSDWFDLAHGLRHPVGEYRLAPTSAPAGAPIPASACRWYVLSQGNTLNGVLSRNRRKFRQPINVACPAPGRWGRPNSRVTSRHFDHGNASRTSRPDCSGLDEAD</sequence>
<dbReference type="AlphaFoldDB" id="C6BNR8"/>
<dbReference type="HOGENOM" id="CLU_1229053_0_0_4"/>
<protein>
    <submittedName>
        <fullName evidence="3">Uncharacterized protein</fullName>
    </submittedName>
</protein>
<feature type="region of interest" description="Disordered" evidence="1">
    <location>
        <begin position="190"/>
        <end position="225"/>
    </location>
</feature>